<protein>
    <submittedName>
        <fullName evidence="1">Uncharacterized protein</fullName>
    </submittedName>
</protein>
<evidence type="ECO:0000313" key="1">
    <source>
        <dbReference type="EMBL" id="CAF4586646.1"/>
    </source>
</evidence>
<organism evidence="1 2">
    <name type="scientific">Rotaria magnacalcarata</name>
    <dbReference type="NCBI Taxonomy" id="392030"/>
    <lineage>
        <taxon>Eukaryota</taxon>
        <taxon>Metazoa</taxon>
        <taxon>Spiralia</taxon>
        <taxon>Gnathifera</taxon>
        <taxon>Rotifera</taxon>
        <taxon>Eurotatoria</taxon>
        <taxon>Bdelloidea</taxon>
        <taxon>Philodinida</taxon>
        <taxon>Philodinidae</taxon>
        <taxon>Rotaria</taxon>
    </lineage>
</organism>
<dbReference type="AlphaFoldDB" id="A0A821AX34"/>
<evidence type="ECO:0000313" key="2">
    <source>
        <dbReference type="Proteomes" id="UP000663866"/>
    </source>
</evidence>
<dbReference type="Proteomes" id="UP000663866">
    <property type="component" value="Unassembled WGS sequence"/>
</dbReference>
<keyword evidence="2" id="KW-1185">Reference proteome</keyword>
<reference evidence="1" key="1">
    <citation type="submission" date="2021-02" db="EMBL/GenBank/DDBJ databases">
        <authorList>
            <person name="Nowell W R."/>
        </authorList>
    </citation>
    <scope>NUCLEOTIDE SEQUENCE</scope>
</reference>
<dbReference type="EMBL" id="CAJOBG010069076">
    <property type="protein sequence ID" value="CAF4586646.1"/>
    <property type="molecule type" value="Genomic_DNA"/>
</dbReference>
<gene>
    <name evidence="1" type="ORF">OVN521_LOCUS44632</name>
</gene>
<proteinExistence type="predicted"/>
<sequence length="73" mass="8189">MIEADWRTVAIVIRNVNAGLKLPSLSPDWLSIAIGLILSIENNHHHRRRRISPSSSLSLSNVSPLIDVIYTFI</sequence>
<name>A0A821AX34_9BILA</name>
<feature type="non-terminal residue" evidence="1">
    <location>
        <position position="1"/>
    </location>
</feature>
<accession>A0A821AX34</accession>
<comment type="caution">
    <text evidence="1">The sequence shown here is derived from an EMBL/GenBank/DDBJ whole genome shotgun (WGS) entry which is preliminary data.</text>
</comment>